<comment type="caution">
    <text evidence="1">The sequence shown here is derived from an EMBL/GenBank/DDBJ whole genome shotgun (WGS) entry which is preliminary data.</text>
</comment>
<protein>
    <recommendedName>
        <fullName evidence="3">AMIN domain-containing protein</fullName>
    </recommendedName>
</protein>
<keyword evidence="2" id="KW-1185">Reference proteome</keyword>
<evidence type="ECO:0000313" key="2">
    <source>
        <dbReference type="Proteomes" id="UP000019140"/>
    </source>
</evidence>
<gene>
    <name evidence="1" type="ORF">ETSY2_45645</name>
</gene>
<organism evidence="1 2">
    <name type="scientific">Candidatus Entotheonella gemina</name>
    <dbReference type="NCBI Taxonomy" id="1429439"/>
    <lineage>
        <taxon>Bacteria</taxon>
        <taxon>Pseudomonadati</taxon>
        <taxon>Nitrospinota/Tectimicrobiota group</taxon>
        <taxon>Candidatus Tectimicrobiota</taxon>
        <taxon>Candidatus Entotheonellia</taxon>
        <taxon>Candidatus Entotheonellales</taxon>
        <taxon>Candidatus Entotheonellaceae</taxon>
        <taxon>Candidatus Entotheonella</taxon>
    </lineage>
</organism>
<evidence type="ECO:0008006" key="3">
    <source>
        <dbReference type="Google" id="ProtNLM"/>
    </source>
</evidence>
<proteinExistence type="predicted"/>
<reference evidence="1 2" key="1">
    <citation type="journal article" date="2014" name="Nature">
        <title>An environmental bacterial taxon with a large and distinct metabolic repertoire.</title>
        <authorList>
            <person name="Wilson M.C."/>
            <person name="Mori T."/>
            <person name="Ruckert C."/>
            <person name="Uria A.R."/>
            <person name="Helf M.J."/>
            <person name="Takada K."/>
            <person name="Gernert C."/>
            <person name="Steffens U.A."/>
            <person name="Heycke N."/>
            <person name="Schmitt S."/>
            <person name="Rinke C."/>
            <person name="Helfrich E.J."/>
            <person name="Brachmann A.O."/>
            <person name="Gurgui C."/>
            <person name="Wakimoto T."/>
            <person name="Kracht M."/>
            <person name="Crusemann M."/>
            <person name="Hentschel U."/>
            <person name="Abe I."/>
            <person name="Matsunaga S."/>
            <person name="Kalinowski J."/>
            <person name="Takeyama H."/>
            <person name="Piel J."/>
        </authorList>
    </citation>
    <scope>NUCLEOTIDE SEQUENCE [LARGE SCALE GENOMIC DNA]</scope>
    <source>
        <strain evidence="2">TSY2</strain>
    </source>
</reference>
<name>W4LFK6_9BACT</name>
<dbReference type="HOGENOM" id="CLU_1709878_0_0_7"/>
<dbReference type="EMBL" id="AZHX01002127">
    <property type="protein sequence ID" value="ETW96858.1"/>
    <property type="molecule type" value="Genomic_DNA"/>
</dbReference>
<accession>W4LFK6</accession>
<sequence length="153" mass="17009">MKHDRCGGYGWTLLTCFILLGVALTAYGADADKEKPWSIRVGKHDQHTRVVFDMDQAVSYEIVPQGVEGKNLRVVFMEGGLAAEEYILLVDTGIVSRIHVKPQGKQTFAEILLTKAAKVKEHFRLDDPYRVIVDVTQDGKLKKAATKAAVKKP</sequence>
<dbReference type="AlphaFoldDB" id="W4LFK6"/>
<evidence type="ECO:0000313" key="1">
    <source>
        <dbReference type="EMBL" id="ETW96858.1"/>
    </source>
</evidence>
<dbReference type="Proteomes" id="UP000019140">
    <property type="component" value="Unassembled WGS sequence"/>
</dbReference>